<keyword evidence="1" id="KW-1133">Transmembrane helix</keyword>
<feature type="transmembrane region" description="Helical" evidence="1">
    <location>
        <begin position="39"/>
        <end position="62"/>
    </location>
</feature>
<keyword evidence="3" id="KW-1185">Reference proteome</keyword>
<evidence type="ECO:0000313" key="3">
    <source>
        <dbReference type="Proteomes" id="UP000827544"/>
    </source>
</evidence>
<evidence type="ECO:0000256" key="1">
    <source>
        <dbReference type="SAM" id="Phobius"/>
    </source>
</evidence>
<sequence>MIQKLKSMSDLKFSFIFGTVLFVISNILSDSSYEMGWATWISANTISLGINILFALVLVKLVKTIKEMTF</sequence>
<keyword evidence="1" id="KW-0812">Transmembrane</keyword>
<gene>
    <name evidence="2" type="ORF">NATE_41</name>
</gene>
<reference evidence="2" key="1">
    <citation type="submission" date="2021-10" db="EMBL/GenBank/DDBJ databases">
        <authorList>
            <person name="Lavering E.D."/>
            <person name="James R."/>
            <person name="Fairholm J.D."/>
            <person name="Ogilvie B.H."/>
            <person name="Thurgood T.L."/>
            <person name="Robison R.A."/>
            <person name="Grose J.H."/>
        </authorList>
    </citation>
    <scope>NUCLEOTIDE SEQUENCE</scope>
</reference>
<protein>
    <submittedName>
        <fullName evidence="2">Uncharacterized protein</fullName>
    </submittedName>
</protein>
<keyword evidence="1" id="KW-0472">Membrane</keyword>
<proteinExistence type="predicted"/>
<evidence type="ECO:0000313" key="2">
    <source>
        <dbReference type="EMBL" id="UGO50894.1"/>
    </source>
</evidence>
<accession>A0AAE9CE02</accession>
<name>A0AAE9CE02_9CAUD</name>
<dbReference type="EMBL" id="OK499992">
    <property type="protein sequence ID" value="UGO50894.1"/>
    <property type="molecule type" value="Genomic_DNA"/>
</dbReference>
<dbReference type="Proteomes" id="UP000827544">
    <property type="component" value="Segment"/>
</dbReference>
<organism evidence="2 3">
    <name type="scientific">Bacillus phage vB_BanS_Nate</name>
    <dbReference type="NCBI Taxonomy" id="2894788"/>
    <lineage>
        <taxon>Viruses</taxon>
        <taxon>Duplodnaviria</taxon>
        <taxon>Heunggongvirae</taxon>
        <taxon>Uroviricota</taxon>
        <taxon>Caudoviricetes</taxon>
        <taxon>Joanripponvirinae</taxon>
        <taxon>Natevirus</taxon>
        <taxon>Natevirus nate</taxon>
    </lineage>
</organism>